<dbReference type="PANTHER" id="PTHR11390:SF21">
    <property type="entry name" value="DNA TOPOISOMERASE 3-ALPHA"/>
    <property type="match status" value="1"/>
</dbReference>
<evidence type="ECO:0000256" key="4">
    <source>
        <dbReference type="ARBA" id="ARBA00022723"/>
    </source>
</evidence>
<evidence type="ECO:0000256" key="5">
    <source>
        <dbReference type="ARBA" id="ARBA00022842"/>
    </source>
</evidence>
<dbReference type="Pfam" id="PF01131">
    <property type="entry name" value="Topoisom_bac"/>
    <property type="match status" value="1"/>
</dbReference>
<dbReference type="PROSITE" id="PS52039">
    <property type="entry name" value="TOPO_IA_2"/>
    <property type="match status" value="1"/>
</dbReference>
<gene>
    <name evidence="16" type="ORF">MESMUL_06590</name>
</gene>
<dbReference type="InterPro" id="IPR034144">
    <property type="entry name" value="TOPRIM_TopoIII"/>
</dbReference>
<evidence type="ECO:0000256" key="9">
    <source>
        <dbReference type="ARBA" id="ARBA00030003"/>
    </source>
</evidence>
<dbReference type="Pfam" id="PF13342">
    <property type="entry name" value="Toprim_Crpt"/>
    <property type="match status" value="2"/>
</dbReference>
<dbReference type="Proteomes" id="UP000266091">
    <property type="component" value="Unassembled WGS sequence"/>
</dbReference>
<dbReference type="OrthoDB" id="9803554at2"/>
<dbReference type="GO" id="GO:0006310">
    <property type="term" value="P:DNA recombination"/>
    <property type="evidence" value="ECO:0007669"/>
    <property type="project" value="TreeGrafter"/>
</dbReference>
<dbReference type="InterPro" id="IPR003602">
    <property type="entry name" value="Topo_IA_DNA-bd_dom"/>
</dbReference>
<dbReference type="Gene3D" id="2.70.20.10">
    <property type="entry name" value="Topoisomerase I, domain 3"/>
    <property type="match status" value="1"/>
</dbReference>
<dbReference type="NCBIfam" id="NF011313">
    <property type="entry name" value="PRK14724.1"/>
    <property type="match status" value="1"/>
</dbReference>
<dbReference type="InterPro" id="IPR006171">
    <property type="entry name" value="TOPRIM_dom"/>
</dbReference>
<accession>A0A388SAR4</accession>
<evidence type="ECO:0000256" key="1">
    <source>
        <dbReference type="ARBA" id="ARBA00000213"/>
    </source>
</evidence>
<protein>
    <recommendedName>
        <fullName evidence="3">DNA topoisomerase</fullName>
        <ecNumber evidence="3">5.6.2.1</ecNumber>
    </recommendedName>
    <alternativeName>
        <fullName evidence="12">Omega-protein</fullName>
    </alternativeName>
    <alternativeName>
        <fullName evidence="11">Relaxing enzyme</fullName>
    </alternativeName>
    <alternativeName>
        <fullName evidence="9">Swivelase</fullName>
    </alternativeName>
    <alternativeName>
        <fullName evidence="10">Untwisting enzyme</fullName>
    </alternativeName>
</protein>
<reference evidence="16 17" key="1">
    <citation type="journal article" date="2018" name="Int. J. Syst. Evol. Microbiol.">
        <title>Mesosutterella multiformis gen. nov., sp. nov., a member of the family Sutterellaceae and Sutterella megalosphaeroides sp. nov., isolated from human faeces.</title>
        <authorList>
            <person name="Sakamoto M."/>
            <person name="Ikeyama N."/>
            <person name="Kunihiro T."/>
            <person name="Iino T."/>
            <person name="Yuki M."/>
            <person name="Ohkuma M."/>
        </authorList>
    </citation>
    <scope>NUCLEOTIDE SEQUENCE [LARGE SCALE GENOMIC DNA]</scope>
    <source>
        <strain evidence="16 17">4NBBH2</strain>
    </source>
</reference>
<dbReference type="GO" id="GO:0046872">
    <property type="term" value="F:metal ion binding"/>
    <property type="evidence" value="ECO:0007669"/>
    <property type="project" value="UniProtKB-KW"/>
</dbReference>
<dbReference type="Gene3D" id="1.10.290.10">
    <property type="entry name" value="Topoisomerase I, domain 4"/>
    <property type="match status" value="1"/>
</dbReference>
<dbReference type="NCBIfam" id="TIGR01056">
    <property type="entry name" value="topB"/>
    <property type="match status" value="1"/>
</dbReference>
<accession>A0A401LK69</accession>
<sequence>MGKKLIIAEKPSVATDLQKVIGGMERIKTEAGDYFEGDQYVVASAVGHLLELAVPEKYDVKRGKWTFAHLPLIPPEFELKPITKTASRLKLLAKLIKRKDITGLINACDAGREGELIFRYIVQATHAKQPIQRLWLQSMTPGSIREAFAHLRSDEEMQPLAQAAKSRSEADWLVGINGTRALTAFNNKNGGFFLTTVGRVQTPTLAVVVNREAEIRAFKPKNYWQVEATFGARSGSYTGVWFDPQAKKDETGEKKSDRIWDKAEAEAVKARCEGKEGTVTEVSKRVKHAAPPLFDLTTLQREANNRFGFTAKTTLAIAQSLYEKHKVLSYPRTDAKCLPTDYVDDAKKTLDLLSQLPQFSSIARKPLENSWVKPNPRIFNTEKISDHFALVPLPDHLPSKLSDVEAKVYDLIAKRFMAVFYPSAEVDETTRVTTVGEDQFRTRGKVLAKAGWREVYGGQGDTANTLPPVTPNETVKTGDIDILDKVTQPPARYTEATLLSAMEGAGKMVEDDALRSAMQDKGIGTPATRAAIIEGLILQKYLIREGRELRPTAKGIELLALLKGLKIEELSEPELTGEWESRLAQIEKGSLSREEFMAGIRDMTEKIVAAAKQYEGESVPLSNPIHLKHRCPKCGGEVVENFRRYACTNPSCDFSITKHPGGRTFEPEEVEELLEKKQIGPLQGFVSKMGRPFSAVLKLTAAPDYKLEFVFDNPTQSDENAAPVDFSTLTPIGKCPVCGGRVFELPMAYACENTQNTEKKCTFRTGKVILQQTVAPEQIKKLLETGKTDLLTGFVSNKTHRKFSAYLALQKGGKVGFEFEEREPKAAGAKSRTRAVRKTAVAAEEKAAPVKRRTRTVKKTSES</sequence>
<dbReference type="CDD" id="cd00186">
    <property type="entry name" value="TOP1Ac"/>
    <property type="match status" value="1"/>
</dbReference>
<evidence type="ECO:0000256" key="12">
    <source>
        <dbReference type="ARBA" id="ARBA00032877"/>
    </source>
</evidence>
<comment type="catalytic activity">
    <reaction evidence="1">
        <text>ATP-independent breakage of single-stranded DNA, followed by passage and rejoining.</text>
        <dbReference type="EC" id="5.6.2.1"/>
    </reaction>
</comment>
<feature type="region of interest" description="Disordered" evidence="13">
    <location>
        <begin position="840"/>
        <end position="863"/>
    </location>
</feature>
<dbReference type="SMART" id="SM00437">
    <property type="entry name" value="TOP1Ac"/>
    <property type="match status" value="1"/>
</dbReference>
<evidence type="ECO:0000256" key="3">
    <source>
        <dbReference type="ARBA" id="ARBA00012891"/>
    </source>
</evidence>
<dbReference type="InterPro" id="IPR013824">
    <property type="entry name" value="Topo_IA_cen_sub1"/>
</dbReference>
<evidence type="ECO:0000256" key="2">
    <source>
        <dbReference type="ARBA" id="ARBA00009446"/>
    </source>
</evidence>
<dbReference type="GO" id="GO:0003677">
    <property type="term" value="F:DNA binding"/>
    <property type="evidence" value="ECO:0007669"/>
    <property type="project" value="UniProtKB-KW"/>
</dbReference>
<keyword evidence="6" id="KW-0799">Topoisomerase</keyword>
<dbReference type="InterPro" id="IPR023406">
    <property type="entry name" value="Topo_IA_AS"/>
</dbReference>
<dbReference type="RefSeq" id="WP_116269706.1">
    <property type="nucleotide sequence ID" value="NZ_BGZJ01000001.1"/>
</dbReference>
<dbReference type="InterPro" id="IPR013826">
    <property type="entry name" value="Topo_IA_cen_sub3"/>
</dbReference>
<evidence type="ECO:0000256" key="10">
    <source>
        <dbReference type="ARBA" id="ARBA00031985"/>
    </source>
</evidence>
<dbReference type="SMART" id="SM00493">
    <property type="entry name" value="TOPRIM"/>
    <property type="match status" value="1"/>
</dbReference>
<dbReference type="InterPro" id="IPR013825">
    <property type="entry name" value="Topo_IA_cen_sub2"/>
</dbReference>
<dbReference type="EC" id="5.6.2.1" evidence="3"/>
<evidence type="ECO:0000256" key="6">
    <source>
        <dbReference type="ARBA" id="ARBA00023029"/>
    </source>
</evidence>
<dbReference type="GO" id="GO:0043597">
    <property type="term" value="C:cytoplasmic replication fork"/>
    <property type="evidence" value="ECO:0007669"/>
    <property type="project" value="TreeGrafter"/>
</dbReference>
<dbReference type="SUPFAM" id="SSF56712">
    <property type="entry name" value="Prokaryotic type I DNA topoisomerase"/>
    <property type="match status" value="1"/>
</dbReference>
<evidence type="ECO:0000256" key="7">
    <source>
        <dbReference type="ARBA" id="ARBA00023125"/>
    </source>
</evidence>
<evidence type="ECO:0000313" key="17">
    <source>
        <dbReference type="Proteomes" id="UP000266091"/>
    </source>
</evidence>
<dbReference type="GO" id="GO:0003917">
    <property type="term" value="F:DNA topoisomerase type I (single strand cut, ATP-independent) activity"/>
    <property type="evidence" value="ECO:0007669"/>
    <property type="project" value="UniProtKB-EC"/>
</dbReference>
<dbReference type="InterPro" id="IPR000380">
    <property type="entry name" value="Topo_IA"/>
</dbReference>
<dbReference type="SMART" id="SM00436">
    <property type="entry name" value="TOP1Bc"/>
    <property type="match status" value="1"/>
</dbReference>
<evidence type="ECO:0000313" key="16">
    <source>
        <dbReference type="EMBL" id="GBO93305.1"/>
    </source>
</evidence>
<evidence type="ECO:0000256" key="13">
    <source>
        <dbReference type="SAM" id="MobiDB-lite"/>
    </source>
</evidence>
<keyword evidence="5" id="KW-0460">Magnesium</keyword>
<organism evidence="16 17">
    <name type="scientific">Mesosutterella multiformis</name>
    <dbReference type="NCBI Taxonomy" id="2259133"/>
    <lineage>
        <taxon>Bacteria</taxon>
        <taxon>Pseudomonadati</taxon>
        <taxon>Pseudomonadota</taxon>
        <taxon>Betaproteobacteria</taxon>
        <taxon>Burkholderiales</taxon>
        <taxon>Sutterellaceae</taxon>
        <taxon>Mesosutterella</taxon>
    </lineage>
</organism>
<proteinExistence type="inferred from homology"/>
<dbReference type="InterPro" id="IPR025589">
    <property type="entry name" value="Toprim_C_rpt"/>
</dbReference>
<dbReference type="CDD" id="cd03362">
    <property type="entry name" value="TOPRIM_TopoIA_TopoIII"/>
    <property type="match status" value="1"/>
</dbReference>
<name>A0A388SAR4_9BURK</name>
<dbReference type="InterPro" id="IPR013497">
    <property type="entry name" value="Topo_IA_cen"/>
</dbReference>
<dbReference type="GO" id="GO:0006281">
    <property type="term" value="P:DNA repair"/>
    <property type="evidence" value="ECO:0007669"/>
    <property type="project" value="TreeGrafter"/>
</dbReference>
<dbReference type="Gene3D" id="3.40.50.140">
    <property type="match status" value="1"/>
</dbReference>
<keyword evidence="17" id="KW-1185">Reference proteome</keyword>
<dbReference type="PANTHER" id="PTHR11390">
    <property type="entry name" value="PROKARYOTIC DNA TOPOISOMERASE"/>
    <property type="match status" value="1"/>
</dbReference>
<evidence type="ECO:0000256" key="8">
    <source>
        <dbReference type="ARBA" id="ARBA00023235"/>
    </source>
</evidence>
<dbReference type="PROSITE" id="PS00396">
    <property type="entry name" value="TOPO_IA_1"/>
    <property type="match status" value="1"/>
</dbReference>
<dbReference type="NCBIfam" id="NF006032">
    <property type="entry name" value="PRK08173.1"/>
    <property type="match status" value="1"/>
</dbReference>
<feature type="compositionally biased region" description="Basic residues" evidence="13">
    <location>
        <begin position="849"/>
        <end position="863"/>
    </location>
</feature>
<dbReference type="PRINTS" id="PR00417">
    <property type="entry name" value="PRTPISMRASEI"/>
</dbReference>
<evidence type="ECO:0000256" key="11">
    <source>
        <dbReference type="ARBA" id="ARBA00032235"/>
    </source>
</evidence>
<dbReference type="EMBL" id="BGZJ01000001">
    <property type="protein sequence ID" value="GBO93305.1"/>
    <property type="molecule type" value="Genomic_DNA"/>
</dbReference>
<keyword evidence="8 16" id="KW-0413">Isomerase</keyword>
<dbReference type="AlphaFoldDB" id="A0A388SAR4"/>
<evidence type="ECO:0000259" key="14">
    <source>
        <dbReference type="PROSITE" id="PS50880"/>
    </source>
</evidence>
<keyword evidence="7" id="KW-0238">DNA-binding</keyword>
<dbReference type="InterPro" id="IPR005738">
    <property type="entry name" value="TopoIII"/>
</dbReference>
<dbReference type="InterPro" id="IPR023405">
    <property type="entry name" value="Topo_IA_core_domain"/>
</dbReference>
<feature type="domain" description="Topo IA-type catalytic" evidence="15">
    <location>
        <begin position="157"/>
        <end position="608"/>
    </location>
</feature>
<feature type="domain" description="Toprim" evidence="14">
    <location>
        <begin position="3"/>
        <end position="140"/>
    </location>
</feature>
<keyword evidence="4" id="KW-0479">Metal-binding</keyword>
<dbReference type="NCBIfam" id="NF005829">
    <property type="entry name" value="PRK07726.1"/>
    <property type="match status" value="1"/>
</dbReference>
<dbReference type="InterPro" id="IPR003601">
    <property type="entry name" value="Topo_IA_2"/>
</dbReference>
<dbReference type="Pfam" id="PF01751">
    <property type="entry name" value="Toprim"/>
    <property type="match status" value="1"/>
</dbReference>
<comment type="similarity">
    <text evidence="2">Belongs to the type IA topoisomerase family.</text>
</comment>
<dbReference type="Gene3D" id="1.10.460.10">
    <property type="entry name" value="Topoisomerase I, domain 2"/>
    <property type="match status" value="1"/>
</dbReference>
<comment type="caution">
    <text evidence="16">The sequence shown here is derived from an EMBL/GenBank/DDBJ whole genome shotgun (WGS) entry which is preliminary data.</text>
</comment>
<evidence type="ECO:0000259" key="15">
    <source>
        <dbReference type="PROSITE" id="PS52039"/>
    </source>
</evidence>
<dbReference type="GO" id="GO:0006265">
    <property type="term" value="P:DNA topological change"/>
    <property type="evidence" value="ECO:0007669"/>
    <property type="project" value="InterPro"/>
</dbReference>
<dbReference type="PROSITE" id="PS50880">
    <property type="entry name" value="TOPRIM"/>
    <property type="match status" value="1"/>
</dbReference>